<dbReference type="PANTHER" id="PTHR34322">
    <property type="entry name" value="TRANSPOSASE, Y1_TNP DOMAIN-CONTAINING"/>
    <property type="match status" value="1"/>
</dbReference>
<comment type="caution">
    <text evidence="2">The sequence shown here is derived from an EMBL/GenBank/DDBJ whole genome shotgun (WGS) entry which is preliminary data.</text>
</comment>
<dbReference type="PANTHER" id="PTHR34322:SF2">
    <property type="entry name" value="TRANSPOSASE IS200-LIKE DOMAIN-CONTAINING PROTEIN"/>
    <property type="match status" value="1"/>
</dbReference>
<name>A0A2M7AXJ5_9BACT</name>
<evidence type="ECO:0000313" key="3">
    <source>
        <dbReference type="Proteomes" id="UP000228775"/>
    </source>
</evidence>
<feature type="domain" description="Transposase IS200-like" evidence="1">
    <location>
        <begin position="7"/>
        <end position="144"/>
    </location>
</feature>
<dbReference type="GO" id="GO:0003677">
    <property type="term" value="F:DNA binding"/>
    <property type="evidence" value="ECO:0007669"/>
    <property type="project" value="InterPro"/>
</dbReference>
<dbReference type="Pfam" id="PF01797">
    <property type="entry name" value="Y1_Tnp"/>
    <property type="match status" value="1"/>
</dbReference>
<dbReference type="SUPFAM" id="SSF143422">
    <property type="entry name" value="Transposase IS200-like"/>
    <property type="match status" value="1"/>
</dbReference>
<dbReference type="InterPro" id="IPR002686">
    <property type="entry name" value="Transposase_17"/>
</dbReference>
<dbReference type="EMBL" id="PEVY01000034">
    <property type="protein sequence ID" value="PIU75289.1"/>
    <property type="molecule type" value="Genomic_DNA"/>
</dbReference>
<dbReference type="SMART" id="SM01321">
    <property type="entry name" value="Y1_Tnp"/>
    <property type="match status" value="1"/>
</dbReference>
<dbReference type="AlphaFoldDB" id="A0A2M7AXJ5"/>
<evidence type="ECO:0000313" key="2">
    <source>
        <dbReference type="EMBL" id="PIU75289.1"/>
    </source>
</evidence>
<reference evidence="3" key="1">
    <citation type="submission" date="2017-09" db="EMBL/GenBank/DDBJ databases">
        <title>Depth-based differentiation of microbial function through sediment-hosted aquifers and enrichment of novel symbionts in the deep terrestrial subsurface.</title>
        <authorList>
            <person name="Probst A.J."/>
            <person name="Ladd B."/>
            <person name="Jarett J.K."/>
            <person name="Geller-Mcgrath D.E."/>
            <person name="Sieber C.M.K."/>
            <person name="Emerson J.B."/>
            <person name="Anantharaman K."/>
            <person name="Thomas B.C."/>
            <person name="Malmstrom R."/>
            <person name="Stieglmeier M."/>
            <person name="Klingl A."/>
            <person name="Woyke T."/>
            <person name="Ryan C.M."/>
            <person name="Banfield J.F."/>
        </authorList>
    </citation>
    <scope>NUCLEOTIDE SEQUENCE [LARGE SCALE GENOMIC DNA]</scope>
</reference>
<dbReference type="GO" id="GO:0004803">
    <property type="term" value="F:transposase activity"/>
    <property type="evidence" value="ECO:0007669"/>
    <property type="project" value="InterPro"/>
</dbReference>
<protein>
    <recommendedName>
        <fullName evidence="1">Transposase IS200-like domain-containing protein</fullName>
    </recommendedName>
</protein>
<accession>A0A2M7AXJ5</accession>
<gene>
    <name evidence="2" type="ORF">COS76_01590</name>
</gene>
<proteinExistence type="predicted"/>
<dbReference type="InterPro" id="IPR036515">
    <property type="entry name" value="Transposase_17_sf"/>
</dbReference>
<dbReference type="Gene3D" id="3.30.70.1290">
    <property type="entry name" value="Transposase IS200-like"/>
    <property type="match status" value="1"/>
</dbReference>
<sequence length="238" mass="27882">MRKVRFIPGKFYHIYNRGVDKRNVFMEEADMWRCLQGLCLFNDNRNASNILWQIEKNKGRISLGILKDYIIKEGRDPIVRILAYCLMPNHYHLLVEELQEGGISKFMHKFGGYTFYFNKKYQRSGSLFEGPFKAVLVENEIQLQYLLIYINVINPGQLVEPKLKEEGIRDIETVIKAADEYLFGTHQEYSGKRGSIIIDKGVLGEMFPTPENYRNFVKQVLSDKKYQEVAHLTIEDLK</sequence>
<evidence type="ECO:0000259" key="1">
    <source>
        <dbReference type="SMART" id="SM01321"/>
    </source>
</evidence>
<dbReference type="Proteomes" id="UP000228775">
    <property type="component" value="Unassembled WGS sequence"/>
</dbReference>
<organism evidence="2 3">
    <name type="scientific">Candidatus Portnoybacteria bacterium CG06_land_8_20_14_3_00_39_12</name>
    <dbReference type="NCBI Taxonomy" id="1974809"/>
    <lineage>
        <taxon>Bacteria</taxon>
        <taxon>Candidatus Portnoyibacteriota</taxon>
    </lineage>
</organism>
<dbReference type="GO" id="GO:0006313">
    <property type="term" value="P:DNA transposition"/>
    <property type="evidence" value="ECO:0007669"/>
    <property type="project" value="InterPro"/>
</dbReference>